<reference evidence="8 9" key="1">
    <citation type="submission" date="2016-06" db="EMBL/GenBank/DDBJ databases">
        <authorList>
            <person name="Kjaerup R.B."/>
            <person name="Dalgaard T.S."/>
            <person name="Juul-Madsen H.R."/>
        </authorList>
    </citation>
    <scope>NUCLEOTIDE SEQUENCE [LARGE SCALE GENOMIC DNA]</scope>
    <source>
        <strain evidence="8 9">1245139.5</strain>
    </source>
</reference>
<dbReference type="Proteomes" id="UP000093629">
    <property type="component" value="Unassembled WGS sequence"/>
</dbReference>
<dbReference type="InterPro" id="IPR002491">
    <property type="entry name" value="ABC_transptr_periplasmic_BD"/>
</dbReference>
<feature type="region of interest" description="Disordered" evidence="5">
    <location>
        <begin position="41"/>
        <end position="83"/>
    </location>
</feature>
<dbReference type="Gene3D" id="3.40.50.1980">
    <property type="entry name" value="Nitrogenase molybdenum iron protein domain"/>
    <property type="match status" value="2"/>
</dbReference>
<dbReference type="Pfam" id="PF01497">
    <property type="entry name" value="Peripla_BP_2"/>
    <property type="match status" value="1"/>
</dbReference>
<feature type="compositionally biased region" description="Low complexity" evidence="5">
    <location>
        <begin position="56"/>
        <end position="71"/>
    </location>
</feature>
<accession>A0A1A3N308</accession>
<dbReference type="GO" id="GO:0030288">
    <property type="term" value="C:outer membrane-bounded periplasmic space"/>
    <property type="evidence" value="ECO:0007669"/>
    <property type="project" value="TreeGrafter"/>
</dbReference>
<dbReference type="InterPro" id="IPR051313">
    <property type="entry name" value="Bact_iron-sidero_bind"/>
</dbReference>
<dbReference type="AlphaFoldDB" id="A0A1A3N308"/>
<feature type="domain" description="Fe/B12 periplasmic-binding" evidence="7">
    <location>
        <begin position="89"/>
        <end position="357"/>
    </location>
</feature>
<sequence length="357" mass="36517">MRTGGLILSVAVFLALTCSGCGSDKPVQSSLVTPTTQIAGAGVLGNDRKPDESCARDAAAPDPGPATRPARNAAGVSPDVTQVPSDPQRIVVLAGDQLDALCALGLQSRVIGAAVADGSPNQPSYLGRTIHDVPAVGSRTSPDLKAIAAARPDLILGSVAFTPALYPQLAAIAPTVFTSAPGAAWQDNLRGVGGATARGAATDALLDGFSRRATDVGAKHDAAHFQVSVVQLTTSSVRVYGANNFPGSVLAAVGVDRPASQRFTDKPYVELGATDADLSKSPDFSAADADIIYVSCASPAAAERAATVLDSGPWRKLGANRDNRIFVVNDEIWQTGQGLIAARGMLTDVGWISAPIN</sequence>
<comment type="similarity">
    <text evidence="2">Belongs to the bacterial solute-binding protein 8 family.</text>
</comment>
<proteinExistence type="inferred from homology"/>
<evidence type="ECO:0000259" key="7">
    <source>
        <dbReference type="PROSITE" id="PS50983"/>
    </source>
</evidence>
<gene>
    <name evidence="8" type="ORF">A5636_05200</name>
</gene>
<evidence type="ECO:0000256" key="5">
    <source>
        <dbReference type="SAM" id="MobiDB-lite"/>
    </source>
</evidence>
<keyword evidence="3" id="KW-0813">Transport</keyword>
<evidence type="ECO:0000256" key="2">
    <source>
        <dbReference type="ARBA" id="ARBA00008814"/>
    </source>
</evidence>
<comment type="caution">
    <text evidence="8">The sequence shown here is derived from an EMBL/GenBank/DDBJ whole genome shotgun (WGS) entry which is preliminary data.</text>
</comment>
<evidence type="ECO:0000256" key="1">
    <source>
        <dbReference type="ARBA" id="ARBA00004196"/>
    </source>
</evidence>
<protein>
    <submittedName>
        <fullName evidence="8">Fe3+-citrate ABC transporter substrate-binding protein</fullName>
    </submittedName>
</protein>
<evidence type="ECO:0000313" key="9">
    <source>
        <dbReference type="Proteomes" id="UP000093629"/>
    </source>
</evidence>
<name>A0A1A3N308_MYCAS</name>
<evidence type="ECO:0000256" key="3">
    <source>
        <dbReference type="ARBA" id="ARBA00022448"/>
    </source>
</evidence>
<comment type="subcellular location">
    <subcellularLocation>
        <location evidence="1">Cell envelope</location>
    </subcellularLocation>
</comment>
<dbReference type="PANTHER" id="PTHR30532">
    <property type="entry name" value="IRON III DICITRATE-BINDING PERIPLASMIC PROTEIN"/>
    <property type="match status" value="1"/>
</dbReference>
<organism evidence="8 9">
    <name type="scientific">Mycobacterium asiaticum</name>
    <dbReference type="NCBI Taxonomy" id="1790"/>
    <lineage>
        <taxon>Bacteria</taxon>
        <taxon>Bacillati</taxon>
        <taxon>Actinomycetota</taxon>
        <taxon>Actinomycetes</taxon>
        <taxon>Mycobacteriales</taxon>
        <taxon>Mycobacteriaceae</taxon>
        <taxon>Mycobacterium</taxon>
    </lineage>
</organism>
<keyword evidence="9" id="KW-1185">Reference proteome</keyword>
<dbReference type="CDD" id="cd01146">
    <property type="entry name" value="FhuD"/>
    <property type="match status" value="1"/>
</dbReference>
<dbReference type="SUPFAM" id="SSF53807">
    <property type="entry name" value="Helical backbone' metal receptor"/>
    <property type="match status" value="1"/>
</dbReference>
<dbReference type="PROSITE" id="PS50983">
    <property type="entry name" value="FE_B12_PBP"/>
    <property type="match status" value="1"/>
</dbReference>
<feature type="compositionally biased region" description="Basic and acidic residues" evidence="5">
    <location>
        <begin position="46"/>
        <end position="55"/>
    </location>
</feature>
<feature type="signal peptide" evidence="6">
    <location>
        <begin position="1"/>
        <end position="23"/>
    </location>
</feature>
<dbReference type="RefSeq" id="WP_065158925.1">
    <property type="nucleotide sequence ID" value="NZ_LZLQ01000080.1"/>
</dbReference>
<feature type="chain" id="PRO_5038816543" evidence="6">
    <location>
        <begin position="24"/>
        <end position="357"/>
    </location>
</feature>
<dbReference type="EMBL" id="LZLQ01000080">
    <property type="protein sequence ID" value="OBK15740.1"/>
    <property type="molecule type" value="Genomic_DNA"/>
</dbReference>
<evidence type="ECO:0000313" key="8">
    <source>
        <dbReference type="EMBL" id="OBK15740.1"/>
    </source>
</evidence>
<dbReference type="GO" id="GO:1901678">
    <property type="term" value="P:iron coordination entity transport"/>
    <property type="evidence" value="ECO:0007669"/>
    <property type="project" value="UniProtKB-ARBA"/>
</dbReference>
<evidence type="ECO:0000256" key="6">
    <source>
        <dbReference type="SAM" id="SignalP"/>
    </source>
</evidence>
<dbReference type="PANTHER" id="PTHR30532:SF25">
    <property type="entry name" value="IRON(III) DICITRATE-BINDING PERIPLASMIC PROTEIN"/>
    <property type="match status" value="1"/>
</dbReference>
<keyword evidence="4 6" id="KW-0732">Signal</keyword>
<evidence type="ECO:0000256" key="4">
    <source>
        <dbReference type="ARBA" id="ARBA00022729"/>
    </source>
</evidence>